<reference evidence="1" key="1">
    <citation type="submission" date="2019-09" db="EMBL/GenBank/DDBJ databases">
        <authorList>
            <person name="Li J."/>
        </authorList>
    </citation>
    <scope>NUCLEOTIDE SEQUENCE [LARGE SCALE GENOMIC DNA]</scope>
    <source>
        <strain evidence="1">JCM 14732</strain>
    </source>
</reference>
<organism evidence="1 2">
    <name type="scientific">Aeromicrobium ginsengisoli</name>
    <dbReference type="NCBI Taxonomy" id="363867"/>
    <lineage>
        <taxon>Bacteria</taxon>
        <taxon>Bacillati</taxon>
        <taxon>Actinomycetota</taxon>
        <taxon>Actinomycetes</taxon>
        <taxon>Propionibacteriales</taxon>
        <taxon>Nocardioidaceae</taxon>
        <taxon>Aeromicrobium</taxon>
    </lineage>
</organism>
<evidence type="ECO:0000313" key="2">
    <source>
        <dbReference type="Proteomes" id="UP000380867"/>
    </source>
</evidence>
<dbReference type="Proteomes" id="UP000380867">
    <property type="component" value="Unassembled WGS sequence"/>
</dbReference>
<dbReference type="EMBL" id="SDPQ02000002">
    <property type="protein sequence ID" value="KAA1397551.1"/>
    <property type="molecule type" value="Genomic_DNA"/>
</dbReference>
<evidence type="ECO:0000313" key="1">
    <source>
        <dbReference type="EMBL" id="KAA1397551.1"/>
    </source>
</evidence>
<proteinExistence type="predicted"/>
<dbReference type="Gene3D" id="3.30.70.100">
    <property type="match status" value="1"/>
</dbReference>
<dbReference type="AlphaFoldDB" id="A0A5M4FFE7"/>
<gene>
    <name evidence="1" type="ORF">ESP70_009270</name>
</gene>
<keyword evidence="2" id="KW-1185">Reference proteome</keyword>
<protein>
    <submittedName>
        <fullName evidence="1">Uncharacterized protein</fullName>
    </submittedName>
</protein>
<accession>A0A5M4FFE7</accession>
<comment type="caution">
    <text evidence="1">The sequence shown here is derived from an EMBL/GenBank/DDBJ whole genome shotgun (WGS) entry which is preliminary data.</text>
</comment>
<name>A0A5M4FFE7_9ACTN</name>
<dbReference type="OrthoDB" id="4838347at2"/>
<sequence>MYGLTVRWSLTDAPKGTLRALRSYVEDESFAKFAALDGLRFKTWRARKGEWFEGSYVFVSDAARSAFQDSFEKVAADSAGSKIIGSAPVTIEAYEVVAVVRGPAGFRSSASFEHDKRDDD</sequence>